<dbReference type="InterPro" id="IPR054722">
    <property type="entry name" value="PolX-like_BBD"/>
</dbReference>
<keyword evidence="1" id="KW-0645">Protease</keyword>
<reference evidence="5" key="1">
    <citation type="submission" date="2020-06" db="EMBL/GenBank/DDBJ databases">
        <authorList>
            <person name="Li T."/>
            <person name="Hu X."/>
            <person name="Zhang T."/>
            <person name="Song X."/>
            <person name="Zhang H."/>
            <person name="Dai N."/>
            <person name="Sheng W."/>
            <person name="Hou X."/>
            <person name="Wei L."/>
        </authorList>
    </citation>
    <scope>NUCLEOTIDE SEQUENCE</scope>
    <source>
        <strain evidence="5">KEN1</strain>
        <tissue evidence="5">Leaf</tissue>
    </source>
</reference>
<organism evidence="5">
    <name type="scientific">Sesamum latifolium</name>
    <dbReference type="NCBI Taxonomy" id="2727402"/>
    <lineage>
        <taxon>Eukaryota</taxon>
        <taxon>Viridiplantae</taxon>
        <taxon>Streptophyta</taxon>
        <taxon>Embryophyta</taxon>
        <taxon>Tracheophyta</taxon>
        <taxon>Spermatophyta</taxon>
        <taxon>Magnoliopsida</taxon>
        <taxon>eudicotyledons</taxon>
        <taxon>Gunneridae</taxon>
        <taxon>Pentapetalae</taxon>
        <taxon>asterids</taxon>
        <taxon>lamiids</taxon>
        <taxon>Lamiales</taxon>
        <taxon>Pedaliaceae</taxon>
        <taxon>Sesamum</taxon>
    </lineage>
</organism>
<dbReference type="SUPFAM" id="SSF53098">
    <property type="entry name" value="Ribonuclease H-like"/>
    <property type="match status" value="1"/>
</dbReference>
<dbReference type="PANTHER" id="PTHR42648">
    <property type="entry name" value="TRANSPOSASE, PUTATIVE-RELATED"/>
    <property type="match status" value="1"/>
</dbReference>
<dbReference type="AlphaFoldDB" id="A0AAW2TKX6"/>
<dbReference type="EMBL" id="JACGWN010000014">
    <property type="protein sequence ID" value="KAL0405470.1"/>
    <property type="molecule type" value="Genomic_DNA"/>
</dbReference>
<dbReference type="GO" id="GO:0003676">
    <property type="term" value="F:nucleic acid binding"/>
    <property type="evidence" value="ECO:0007669"/>
    <property type="project" value="InterPro"/>
</dbReference>
<evidence type="ECO:0000256" key="2">
    <source>
        <dbReference type="SAM" id="MobiDB-lite"/>
    </source>
</evidence>
<proteinExistence type="predicted"/>
<protein>
    <submittedName>
        <fullName evidence="5">Uncharacterized protein</fullName>
    </submittedName>
</protein>
<dbReference type="InterPro" id="IPR012337">
    <property type="entry name" value="RNaseH-like_sf"/>
</dbReference>
<accession>A0AAW2TKX6</accession>
<dbReference type="GO" id="GO:0008233">
    <property type="term" value="F:peptidase activity"/>
    <property type="evidence" value="ECO:0007669"/>
    <property type="project" value="UniProtKB-KW"/>
</dbReference>
<feature type="region of interest" description="Disordered" evidence="2">
    <location>
        <begin position="247"/>
        <end position="295"/>
    </location>
</feature>
<feature type="domain" description="Retroviral polymerase SH3-like" evidence="4">
    <location>
        <begin position="199"/>
        <end position="239"/>
    </location>
</feature>
<evidence type="ECO:0000313" key="5">
    <source>
        <dbReference type="EMBL" id="KAL0405470.1"/>
    </source>
</evidence>
<dbReference type="InterPro" id="IPR036397">
    <property type="entry name" value="RNaseH_sf"/>
</dbReference>
<dbReference type="Pfam" id="PF22936">
    <property type="entry name" value="Pol_BBD"/>
    <property type="match status" value="1"/>
</dbReference>
<feature type="domain" description="Retrovirus-related Pol polyprotein from transposon TNT 1-94-like beta-barrel" evidence="3">
    <location>
        <begin position="26"/>
        <end position="93"/>
    </location>
</feature>
<comment type="caution">
    <text evidence="5">The sequence shown here is derived from an EMBL/GenBank/DDBJ whole genome shotgun (WGS) entry which is preliminary data.</text>
</comment>
<reference evidence="5" key="2">
    <citation type="journal article" date="2024" name="Plant">
        <title>Genomic evolution and insights into agronomic trait innovations of Sesamum species.</title>
        <authorList>
            <person name="Miao H."/>
            <person name="Wang L."/>
            <person name="Qu L."/>
            <person name="Liu H."/>
            <person name="Sun Y."/>
            <person name="Le M."/>
            <person name="Wang Q."/>
            <person name="Wei S."/>
            <person name="Zheng Y."/>
            <person name="Lin W."/>
            <person name="Duan Y."/>
            <person name="Cao H."/>
            <person name="Xiong S."/>
            <person name="Wang X."/>
            <person name="Wei L."/>
            <person name="Li C."/>
            <person name="Ma Q."/>
            <person name="Ju M."/>
            <person name="Zhao R."/>
            <person name="Li G."/>
            <person name="Mu C."/>
            <person name="Tian Q."/>
            <person name="Mei H."/>
            <person name="Zhang T."/>
            <person name="Gao T."/>
            <person name="Zhang H."/>
        </authorList>
    </citation>
    <scope>NUCLEOTIDE SEQUENCE</scope>
    <source>
        <strain evidence="5">KEN1</strain>
    </source>
</reference>
<name>A0AAW2TKX6_9LAMI</name>
<evidence type="ECO:0000259" key="4">
    <source>
        <dbReference type="Pfam" id="PF25597"/>
    </source>
</evidence>
<keyword evidence="1" id="KW-0378">Hydrolase</keyword>
<evidence type="ECO:0000259" key="3">
    <source>
        <dbReference type="Pfam" id="PF22936"/>
    </source>
</evidence>
<dbReference type="PANTHER" id="PTHR42648:SF27">
    <property type="entry name" value="RNA-DIRECTED DNA POLYMERASE"/>
    <property type="match status" value="1"/>
</dbReference>
<gene>
    <name evidence="5" type="ORF">Slati_3860900</name>
</gene>
<evidence type="ECO:0000256" key="1">
    <source>
        <dbReference type="ARBA" id="ARBA00022670"/>
    </source>
</evidence>
<dbReference type="InterPro" id="IPR057670">
    <property type="entry name" value="SH3_retrovirus"/>
</dbReference>
<dbReference type="GO" id="GO:0006508">
    <property type="term" value="P:proteolysis"/>
    <property type="evidence" value="ECO:0007669"/>
    <property type="project" value="UniProtKB-KW"/>
</dbReference>
<dbReference type="InterPro" id="IPR039537">
    <property type="entry name" value="Retrotran_Ty1/copia-like"/>
</dbReference>
<sequence length="317" mass="36234">MECPQLLSNLGMFVIEVNMISNAAFWVLDTSCGAHICNNLQVLERSRRLSKDEMILRLGDGKAVAAEAVGSLCLVISDHIQIELKDYYYLPNVCGPLNTLARGGYSYFITFTDDHSRYGYVYLMRYKSEAFGRTPQLNGVAERRNRTLFDMVRSMMNFMELPPFFKGYALQMETKLLNIPPSNTVPQTPHEIWHGKPASYKFIGYLKETARYYFNDPSEQKIFISRNAVFLEKDFPADSRRDEILLEESSEESQHDNATSFEPSVPTDDVPVLRRSSRESPPPKRYGFMGLTSQLHNDPKTEVTAFKARLVAKGYTQ</sequence>
<dbReference type="Gene3D" id="3.30.420.10">
    <property type="entry name" value="Ribonuclease H-like superfamily/Ribonuclease H"/>
    <property type="match status" value="1"/>
</dbReference>
<dbReference type="Pfam" id="PF25597">
    <property type="entry name" value="SH3_retrovirus"/>
    <property type="match status" value="1"/>
</dbReference>